<feature type="signal peptide" evidence="1">
    <location>
        <begin position="1"/>
        <end position="30"/>
    </location>
</feature>
<sequence>MLNDTSTLSRRRFAAGLALGTVAFALPMRAAALTVDQARSLIDKAVGDINAVIGSGKSESAMIGDFERIFAKYADVPVIARSALGPAAKQASKAQMSAFTKAFQGYISRKYGRRFREFIGGTIEVTDAKPVKSYYEVISIARLKGEAPFDLRWHVSDKSGSLRFFNLIIEGVNMLASERAEIGAMLDKHKGDVDALTAALKNT</sequence>
<keyword evidence="3" id="KW-1185">Reference proteome</keyword>
<dbReference type="Pfam" id="PF05494">
    <property type="entry name" value="MlaC"/>
    <property type="match status" value="1"/>
</dbReference>
<evidence type="ECO:0000256" key="1">
    <source>
        <dbReference type="SAM" id="SignalP"/>
    </source>
</evidence>
<organism evidence="2 3">
    <name type="scientific">Tabrizicola oligotrophica</name>
    <dbReference type="NCBI Taxonomy" id="2710650"/>
    <lineage>
        <taxon>Bacteria</taxon>
        <taxon>Pseudomonadati</taxon>
        <taxon>Pseudomonadota</taxon>
        <taxon>Alphaproteobacteria</taxon>
        <taxon>Rhodobacterales</taxon>
        <taxon>Paracoccaceae</taxon>
        <taxon>Tabrizicola</taxon>
    </lineage>
</organism>
<proteinExistence type="predicted"/>
<protein>
    <submittedName>
        <fullName evidence="2">ABC transporter substrate-binding protein</fullName>
    </submittedName>
</protein>
<evidence type="ECO:0000313" key="2">
    <source>
        <dbReference type="EMBL" id="NEY90154.1"/>
    </source>
</evidence>
<dbReference type="PANTHER" id="PTHR36573:SF1">
    <property type="entry name" value="INTERMEMBRANE PHOSPHOLIPID TRANSPORT SYSTEM BINDING PROTEIN MLAC"/>
    <property type="match status" value="1"/>
</dbReference>
<reference evidence="2 3" key="1">
    <citation type="submission" date="2020-02" db="EMBL/GenBank/DDBJ databases">
        <authorList>
            <person name="Chen W.-M."/>
        </authorList>
    </citation>
    <scope>NUCLEOTIDE SEQUENCE [LARGE SCALE GENOMIC DNA]</scope>
    <source>
        <strain evidence="2 3">KMS-5</strain>
    </source>
</reference>
<feature type="chain" id="PRO_5026969705" evidence="1">
    <location>
        <begin position="31"/>
        <end position="203"/>
    </location>
</feature>
<keyword evidence="1" id="KW-0732">Signal</keyword>
<dbReference type="RefSeq" id="WP_164624313.1">
    <property type="nucleotide sequence ID" value="NZ_JAAIVJ010000003.1"/>
</dbReference>
<gene>
    <name evidence="2" type="ORF">G4Z14_07560</name>
</gene>
<dbReference type="PANTHER" id="PTHR36573">
    <property type="entry name" value="INTERMEMBRANE PHOSPHOLIPID TRANSPORT SYSTEM BINDING PROTEIN MLAC"/>
    <property type="match status" value="1"/>
</dbReference>
<accession>A0A6M0QTJ5</accession>
<dbReference type="Proteomes" id="UP000477782">
    <property type="component" value="Unassembled WGS sequence"/>
</dbReference>
<dbReference type="InterPro" id="IPR008869">
    <property type="entry name" value="MlaC/ttg2D"/>
</dbReference>
<dbReference type="InterPro" id="IPR042245">
    <property type="entry name" value="Tgt2/MlaC_sf"/>
</dbReference>
<dbReference type="InterPro" id="IPR006311">
    <property type="entry name" value="TAT_signal"/>
</dbReference>
<dbReference type="EMBL" id="JAAIVJ010000003">
    <property type="protein sequence ID" value="NEY90154.1"/>
    <property type="molecule type" value="Genomic_DNA"/>
</dbReference>
<comment type="caution">
    <text evidence="2">The sequence shown here is derived from an EMBL/GenBank/DDBJ whole genome shotgun (WGS) entry which is preliminary data.</text>
</comment>
<dbReference type="PROSITE" id="PS51318">
    <property type="entry name" value="TAT"/>
    <property type="match status" value="1"/>
</dbReference>
<name>A0A6M0QTJ5_9RHOB</name>
<evidence type="ECO:0000313" key="3">
    <source>
        <dbReference type="Proteomes" id="UP000477782"/>
    </source>
</evidence>
<dbReference type="Gene3D" id="3.10.450.710">
    <property type="entry name" value="Tgt2/MlaC"/>
    <property type="match status" value="1"/>
</dbReference>
<dbReference type="AlphaFoldDB" id="A0A6M0QTJ5"/>